<evidence type="ECO:0000256" key="1">
    <source>
        <dbReference type="ARBA" id="ARBA00023054"/>
    </source>
</evidence>
<sequence>MAGEAAGPSLCLMRGVPPPHQELEQGTHELQLKLTSCQTEWETQVTELESDVQELSAQVEQLTRTLAQAKRDEKRAQEEFSEQTRCFQERLENATAREQMLLAKLQAMKQKLWEKESVQLQDEQPQRAMREQVPQKEQAQERHLEAVYRENEELRESLATLNAQLVLQEQHAKQQRQQLEEAQQEAEVARGQSQKLQAQLEELREEMSPPGPTETSLLSELETSVAAKAWALDKEQVTQELLSMLRKLLPLTDQGSPDEDPQSPDDGLLAILLYLKRVVRALAYGGKLQNMNLSVVAEKSVPSENPGSVEDLLAQNTQLKEEITELKLHMENSQQVALAQQAIRDRDEAIAKKNAMEEELFRSKSDLMSLNNQLLEAIQRKLELSQELEAWQDDIQVILNQQILTQQQTEQPQRKPAVNPLAFLRRPSAPTLTPRRASAFWLGSEPGLERVHMPWKDWLKRGKTA</sequence>
<proteinExistence type="predicted"/>
<dbReference type="Gene3D" id="1.20.5.190">
    <property type="match status" value="1"/>
</dbReference>
<dbReference type="GO" id="GO:0047496">
    <property type="term" value="P:vesicle transport along microtubule"/>
    <property type="evidence" value="ECO:0007669"/>
    <property type="project" value="TreeGrafter"/>
</dbReference>
<accession>A0A3B3RWG0</accession>
<feature type="coiled-coil region" evidence="2">
    <location>
        <begin position="38"/>
        <end position="111"/>
    </location>
</feature>
<organism evidence="3 4">
    <name type="scientific">Paramormyrops kingsleyae</name>
    <dbReference type="NCBI Taxonomy" id="1676925"/>
    <lineage>
        <taxon>Eukaryota</taxon>
        <taxon>Metazoa</taxon>
        <taxon>Chordata</taxon>
        <taxon>Craniata</taxon>
        <taxon>Vertebrata</taxon>
        <taxon>Euteleostomi</taxon>
        <taxon>Actinopterygii</taxon>
        <taxon>Neopterygii</taxon>
        <taxon>Teleostei</taxon>
        <taxon>Osteoglossocephala</taxon>
        <taxon>Osteoglossomorpha</taxon>
        <taxon>Osteoglossiformes</taxon>
        <taxon>Mormyridae</taxon>
        <taxon>Paramormyrops</taxon>
    </lineage>
</organism>
<dbReference type="STRING" id="1676925.ENSPKIP00000022091"/>
<keyword evidence="4" id="KW-1185">Reference proteome</keyword>
<feature type="coiled-coil region" evidence="2">
    <location>
        <begin position="137"/>
        <end position="206"/>
    </location>
</feature>
<feature type="coiled-coil region" evidence="2">
    <location>
        <begin position="309"/>
        <end position="401"/>
    </location>
</feature>
<name>A0A3B3RWG0_9TELE</name>
<dbReference type="Ensembl" id="ENSPKIT00000002745.1">
    <property type="protein sequence ID" value="ENSPKIP00000022091.1"/>
    <property type="gene ID" value="ENSPKIG00000006238.1"/>
</dbReference>
<dbReference type="Proteomes" id="UP000261540">
    <property type="component" value="Unplaced"/>
</dbReference>
<reference evidence="3" key="2">
    <citation type="submission" date="2025-09" db="UniProtKB">
        <authorList>
            <consortium name="Ensembl"/>
        </authorList>
    </citation>
    <scope>IDENTIFICATION</scope>
</reference>
<dbReference type="GeneTree" id="ENSGT00940000165761"/>
<evidence type="ECO:0000256" key="2">
    <source>
        <dbReference type="SAM" id="Coils"/>
    </source>
</evidence>
<dbReference type="PANTHER" id="PTHR32123:SF10">
    <property type="entry name" value="BICD FAMILY-LIKE CARGO ADAPTER 1-RELATED"/>
    <property type="match status" value="1"/>
</dbReference>
<dbReference type="GO" id="GO:0055107">
    <property type="term" value="P:Golgi to secretory granule transport"/>
    <property type="evidence" value="ECO:0007669"/>
    <property type="project" value="TreeGrafter"/>
</dbReference>
<dbReference type="InterPro" id="IPR051149">
    <property type="entry name" value="Spindly/BICDR_Dynein_Adapter"/>
</dbReference>
<dbReference type="AlphaFoldDB" id="A0A3B3RWG0"/>
<evidence type="ECO:0000313" key="4">
    <source>
        <dbReference type="Proteomes" id="UP000261540"/>
    </source>
</evidence>
<reference evidence="3" key="1">
    <citation type="submission" date="2025-08" db="UniProtKB">
        <authorList>
            <consortium name="Ensembl"/>
        </authorList>
    </citation>
    <scope>IDENTIFICATION</scope>
</reference>
<protein>
    <submittedName>
        <fullName evidence="3">Si:ch211-235m3.5</fullName>
    </submittedName>
</protein>
<keyword evidence="1 2" id="KW-0175">Coiled coil</keyword>
<dbReference type="PANTHER" id="PTHR32123">
    <property type="entry name" value="BICD FAMILY-LIKE CARGO ADAPTER"/>
    <property type="match status" value="1"/>
</dbReference>
<evidence type="ECO:0000313" key="3">
    <source>
        <dbReference type="Ensembl" id="ENSPKIP00000022091.1"/>
    </source>
</evidence>